<accession>A0A1W5CWZ6</accession>
<feature type="region of interest" description="Disordered" evidence="1">
    <location>
        <begin position="744"/>
        <end position="926"/>
    </location>
</feature>
<dbReference type="InterPro" id="IPR011009">
    <property type="entry name" value="Kinase-like_dom_sf"/>
</dbReference>
<proteinExistence type="predicted"/>
<feature type="compositionally biased region" description="Polar residues" evidence="1">
    <location>
        <begin position="809"/>
        <end position="824"/>
    </location>
</feature>
<dbReference type="SUPFAM" id="SSF48371">
    <property type="entry name" value="ARM repeat"/>
    <property type="match status" value="1"/>
</dbReference>
<dbReference type="InterPro" id="IPR051177">
    <property type="entry name" value="CIK-Related_Protein"/>
</dbReference>
<dbReference type="InterPro" id="IPR011989">
    <property type="entry name" value="ARM-like"/>
</dbReference>
<dbReference type="Pfam" id="PF00069">
    <property type="entry name" value="Pkinase"/>
    <property type="match status" value="1"/>
</dbReference>
<protein>
    <submittedName>
        <fullName evidence="3">Protein kinase</fullName>
    </submittedName>
</protein>
<name>A0A1W5CWZ6_9LECA</name>
<feature type="domain" description="Protein kinase" evidence="2">
    <location>
        <begin position="1"/>
        <end position="349"/>
    </location>
</feature>
<dbReference type="SMART" id="SM00220">
    <property type="entry name" value="S_TKc"/>
    <property type="match status" value="1"/>
</dbReference>
<dbReference type="GO" id="GO:0004672">
    <property type="term" value="F:protein kinase activity"/>
    <property type="evidence" value="ECO:0007669"/>
    <property type="project" value="InterPro"/>
</dbReference>
<dbReference type="SUPFAM" id="SSF56112">
    <property type="entry name" value="Protein kinase-like (PK-like)"/>
    <property type="match status" value="1"/>
</dbReference>
<dbReference type="Proteomes" id="UP000192927">
    <property type="component" value="Unassembled WGS sequence"/>
</dbReference>
<dbReference type="Gene3D" id="1.10.510.10">
    <property type="entry name" value="Transferase(Phosphotransferase) domain 1"/>
    <property type="match status" value="1"/>
</dbReference>
<organism evidence="3 4">
    <name type="scientific">Lasallia pustulata</name>
    <dbReference type="NCBI Taxonomy" id="136370"/>
    <lineage>
        <taxon>Eukaryota</taxon>
        <taxon>Fungi</taxon>
        <taxon>Dikarya</taxon>
        <taxon>Ascomycota</taxon>
        <taxon>Pezizomycotina</taxon>
        <taxon>Lecanoromycetes</taxon>
        <taxon>OSLEUM clade</taxon>
        <taxon>Umbilicariomycetidae</taxon>
        <taxon>Umbilicariales</taxon>
        <taxon>Umbilicariaceae</taxon>
        <taxon>Lasallia</taxon>
    </lineage>
</organism>
<dbReference type="Gene3D" id="3.30.200.20">
    <property type="entry name" value="Phosphorylase Kinase, domain 1"/>
    <property type="match status" value="1"/>
</dbReference>
<dbReference type="PANTHER" id="PTHR12984">
    <property type="entry name" value="SCY1-RELATED S/T PROTEIN KINASE-LIKE"/>
    <property type="match status" value="1"/>
</dbReference>
<keyword evidence="4" id="KW-1185">Reference proteome</keyword>
<reference evidence="4" key="1">
    <citation type="submission" date="2017-03" db="EMBL/GenBank/DDBJ databases">
        <authorList>
            <person name="Sharma R."/>
            <person name="Thines M."/>
        </authorList>
    </citation>
    <scope>NUCLEOTIDE SEQUENCE [LARGE SCALE GENOMIC DNA]</scope>
</reference>
<dbReference type="GO" id="GO:0005524">
    <property type="term" value="F:ATP binding"/>
    <property type="evidence" value="ECO:0007669"/>
    <property type="project" value="InterPro"/>
</dbReference>
<feature type="compositionally biased region" description="Polar residues" evidence="1">
    <location>
        <begin position="747"/>
        <end position="778"/>
    </location>
</feature>
<feature type="region of interest" description="Disordered" evidence="1">
    <location>
        <begin position="131"/>
        <end position="152"/>
    </location>
</feature>
<dbReference type="EMBL" id="FWEW01000697">
    <property type="protein sequence ID" value="SLM35397.1"/>
    <property type="molecule type" value="Genomic_DNA"/>
</dbReference>
<evidence type="ECO:0000256" key="1">
    <source>
        <dbReference type="SAM" id="MobiDB-lite"/>
    </source>
</evidence>
<dbReference type="CDD" id="cd14011">
    <property type="entry name" value="PK_SCY1_like"/>
    <property type="match status" value="1"/>
</dbReference>
<dbReference type="InterPro" id="IPR016024">
    <property type="entry name" value="ARM-type_fold"/>
</dbReference>
<dbReference type="PANTHER" id="PTHR12984:SF6">
    <property type="entry name" value="SCY1-LIKE PROTEIN 2"/>
    <property type="match status" value="1"/>
</dbReference>
<dbReference type="PROSITE" id="PS50011">
    <property type="entry name" value="PROTEIN_KINASE_DOM"/>
    <property type="match status" value="1"/>
</dbReference>
<keyword evidence="3" id="KW-0808">Transferase</keyword>
<evidence type="ECO:0000313" key="4">
    <source>
        <dbReference type="Proteomes" id="UP000192927"/>
    </source>
</evidence>
<evidence type="ECO:0000259" key="2">
    <source>
        <dbReference type="PROSITE" id="PS50011"/>
    </source>
</evidence>
<dbReference type="Gene3D" id="1.25.10.10">
    <property type="entry name" value="Leucine-rich Repeat Variant"/>
    <property type="match status" value="1"/>
</dbReference>
<sequence length="926" mass="99633">MFASALKSFTSNISANYTIAASPTSVAGAWRVYDGKKKTTGKAVSIFVFERKFLDPQAGVLGSRSGGASLKKLHDEVIERLKKEASSLARLRHPSILELAEPVEDTRNGGLMLATEPITASLAGLLQAKDDQEKSGGIGGRPSRFVTEDAEGHKQRREWEIDELEIQKGLLQVAKGLEFLHESAGLVHGNLTPDAMYINSKGDWKISGLGFSGPPDNTNSQSSTTPISLSEVLYHDPRLPKAVQLNLDYTSPDFVLDSNISLGADMFSLGIVILALYNSPHTSPLQTNSNASTYKKLFSSSSSTPTSSNNFLSSRPLPEELVSTVLPRLITRRPAQRMNAREFQQSRFFDNILVSTIRFLDSLPAKTVQEKSQFLRGLPRIISQFPKSVLEKKVLPALLEETKDRELLSLILQNTFKIIGVLPSGKRTLTEKVIPRLREVFLTTGGKGNSTERDTAKEAGLVVVLEHIALLAEDCSGKVFKDDVLPIVQLAMESSTHSLIDKSLGCLPIILDTLDFSTIKHDVFPVVAAVFSKTNSLSIKVRGLEAFVILCGGPPSGEQGDQGDGLDGSRRVPSSKRSNTAVLDKFTVQEKIVPLLKAIKTKEPAVMMAALAVFTQVGKIADSDFLAIEVLPILWSFSLGPLLNVDQFKKFMGLIRTLAAKIEQEQTKKLLELSSNSTDGFDASRPEDFLGVATSQNGNIDIGQDDFERLVLGKRTGAGADMLGDTLRPQAQRSQSARAVIPVFDWSTPNNPSNTPSGTLFPRQASSVRATTPDQSLSGFAPLKPSPSNGLGNMVGWGEGTMTPPQPFNAASQWTSSTHTTNTMAGGLLNQAFGQPPQPTSSYPSFSIPPPPSTSSNSFHTTKPAQQSIINGFSIAPPPGPSQGRNMQTPNGGGSGGTGRTVTPTAAQIPATNSQKKGLDAYESLL</sequence>
<evidence type="ECO:0000313" key="3">
    <source>
        <dbReference type="EMBL" id="SLM35397.1"/>
    </source>
</evidence>
<dbReference type="AlphaFoldDB" id="A0A1W5CWZ6"/>
<dbReference type="InterPro" id="IPR000719">
    <property type="entry name" value="Prot_kinase_dom"/>
</dbReference>
<keyword evidence="3" id="KW-0418">Kinase</keyword>